<protein>
    <submittedName>
        <fullName evidence="1">Uncharacterized protein</fullName>
    </submittedName>
</protein>
<name>A0A0S2FE57_LYSAN</name>
<dbReference type="Proteomes" id="UP000060787">
    <property type="component" value="Chromosome"/>
</dbReference>
<sequence length="42" mass="4732">MQGRGVNTSSPCLEPTIRQRAHRVFAYRAGSVTKREMRLAVT</sequence>
<keyword evidence="2" id="KW-1185">Reference proteome</keyword>
<proteinExistence type="predicted"/>
<dbReference type="KEGG" id="lab:LA76x_3719"/>
<evidence type="ECO:0000313" key="1">
    <source>
        <dbReference type="EMBL" id="ALN81841.1"/>
    </source>
</evidence>
<gene>
    <name evidence="1" type="ORF">LA76x_3719</name>
</gene>
<reference evidence="1 2" key="1">
    <citation type="journal article" date="2015" name="BMC Genomics">
        <title>Comparative genomics and metabolic profiling of the genus Lysobacter.</title>
        <authorList>
            <person name="de Bruijn I."/>
            <person name="Cheng X."/>
            <person name="de Jager V."/>
            <person name="Exposito R.G."/>
            <person name="Watrous J."/>
            <person name="Patel N."/>
            <person name="Postma J."/>
            <person name="Dorrestein P.C."/>
            <person name="Kobayashi D."/>
            <person name="Raaijmakers J.M."/>
        </authorList>
    </citation>
    <scope>NUCLEOTIDE SEQUENCE [LARGE SCALE GENOMIC DNA]</scope>
    <source>
        <strain evidence="1 2">76</strain>
    </source>
</reference>
<dbReference type="PATRIC" id="fig|84531.8.peg.3737"/>
<organism evidence="1 2">
    <name type="scientific">Lysobacter antibioticus</name>
    <dbReference type="NCBI Taxonomy" id="84531"/>
    <lineage>
        <taxon>Bacteria</taxon>
        <taxon>Pseudomonadati</taxon>
        <taxon>Pseudomonadota</taxon>
        <taxon>Gammaproteobacteria</taxon>
        <taxon>Lysobacterales</taxon>
        <taxon>Lysobacteraceae</taxon>
        <taxon>Lysobacter</taxon>
    </lineage>
</organism>
<dbReference type="AlphaFoldDB" id="A0A0S2FE57"/>
<dbReference type="EMBL" id="CP011129">
    <property type="protein sequence ID" value="ALN81841.1"/>
    <property type="molecule type" value="Genomic_DNA"/>
</dbReference>
<dbReference type="STRING" id="84531.LA76x_3719"/>
<evidence type="ECO:0000313" key="2">
    <source>
        <dbReference type="Proteomes" id="UP000060787"/>
    </source>
</evidence>
<accession>A0A0S2FE57</accession>